<name>B1ZNB5_OPITP</name>
<dbReference type="OrthoDB" id="9771783at2"/>
<evidence type="ECO:0000313" key="4">
    <source>
        <dbReference type="Proteomes" id="UP000007013"/>
    </source>
</evidence>
<feature type="compositionally biased region" description="Basic residues" evidence="1">
    <location>
        <begin position="1"/>
        <end position="13"/>
    </location>
</feature>
<keyword evidence="2" id="KW-0472">Membrane</keyword>
<keyword evidence="2" id="KW-0812">Transmembrane</keyword>
<dbReference type="RefSeq" id="WP_012373022.1">
    <property type="nucleotide sequence ID" value="NC_010571.1"/>
</dbReference>
<dbReference type="HOGENOM" id="CLU_056895_0_0_0"/>
<evidence type="ECO:0008006" key="5">
    <source>
        <dbReference type="Google" id="ProtNLM"/>
    </source>
</evidence>
<reference evidence="3 4" key="1">
    <citation type="journal article" date="2011" name="J. Bacteriol.">
        <title>Genome sequence of the verrucomicrobium Opitutus terrae PB90-1, an abundant inhabitant of rice paddy soil ecosystems.</title>
        <authorList>
            <person name="van Passel M.W."/>
            <person name="Kant R."/>
            <person name="Palva A."/>
            <person name="Copeland A."/>
            <person name="Lucas S."/>
            <person name="Lapidus A."/>
            <person name="Glavina del Rio T."/>
            <person name="Pitluck S."/>
            <person name="Goltsman E."/>
            <person name="Clum A."/>
            <person name="Sun H."/>
            <person name="Schmutz J."/>
            <person name="Larimer F.W."/>
            <person name="Land M.L."/>
            <person name="Hauser L."/>
            <person name="Kyrpides N."/>
            <person name="Mikhailova N."/>
            <person name="Richardson P.P."/>
            <person name="Janssen P.H."/>
            <person name="de Vos W.M."/>
            <person name="Smidt H."/>
        </authorList>
    </citation>
    <scope>NUCLEOTIDE SEQUENCE [LARGE SCALE GENOMIC DNA]</scope>
    <source>
        <strain evidence="4">DSM 11246 / JCM 15787 / PB90-1</strain>
    </source>
</reference>
<dbReference type="AlphaFoldDB" id="B1ZNB5"/>
<proteinExistence type="predicted"/>
<evidence type="ECO:0000313" key="3">
    <source>
        <dbReference type="EMBL" id="ACB73484.1"/>
    </source>
</evidence>
<organism evidence="3 4">
    <name type="scientific">Opitutus terrae (strain DSM 11246 / JCM 15787 / PB90-1)</name>
    <dbReference type="NCBI Taxonomy" id="452637"/>
    <lineage>
        <taxon>Bacteria</taxon>
        <taxon>Pseudomonadati</taxon>
        <taxon>Verrucomicrobiota</taxon>
        <taxon>Opitutia</taxon>
        <taxon>Opitutales</taxon>
        <taxon>Opitutaceae</taxon>
        <taxon>Opitutus</taxon>
    </lineage>
</organism>
<dbReference type="Proteomes" id="UP000007013">
    <property type="component" value="Chromosome"/>
</dbReference>
<sequence>MKLKSLTRRRHRNLPPEAPDQVLSRPPRRSHGGWWIALGTVLVVLALVRFVGSPIARSVVNQKLAAMPDFVGRVEGVTLAIWRGAVDVDDFVLYERGFEDEPPLLHLRRARMSFSWTALLSGKIGGRLTIDGAEVNAIKRIDDNTSAGGRNEEEREGELKAEAREKKEVVKRWQDELRQALPLELTRFELTGGRIRVADVSKDPAAEFTIEHLHVVVTDLQNRPKANGDSLPTQLKVDGRFAGGGQLHAEAQVDPLAEQPRFTGNFEIRELQLPALNGFLLAYANADVGRGTFEVYAEIQARDGRYEGYVKPLFHDLDFRTASDRDKNAAELLAKKVVSAVAAVLKNDEKDQVATKAPFAGDFANNDVDIWTTIGTLFRNAFVQALRGGFENETPRR</sequence>
<keyword evidence="2" id="KW-1133">Transmembrane helix</keyword>
<dbReference type="EMBL" id="CP001032">
    <property type="protein sequence ID" value="ACB73484.1"/>
    <property type="molecule type" value="Genomic_DNA"/>
</dbReference>
<protein>
    <recommendedName>
        <fullName evidence="5">DUF748 domain-containing protein</fullName>
    </recommendedName>
</protein>
<evidence type="ECO:0000256" key="1">
    <source>
        <dbReference type="SAM" id="MobiDB-lite"/>
    </source>
</evidence>
<evidence type="ECO:0000256" key="2">
    <source>
        <dbReference type="SAM" id="Phobius"/>
    </source>
</evidence>
<keyword evidence="4" id="KW-1185">Reference proteome</keyword>
<dbReference type="KEGG" id="ote:Oter_0193"/>
<feature type="region of interest" description="Disordered" evidence="1">
    <location>
        <begin position="144"/>
        <end position="163"/>
    </location>
</feature>
<gene>
    <name evidence="3" type="ordered locus">Oter_0193</name>
</gene>
<feature type="compositionally biased region" description="Basic and acidic residues" evidence="1">
    <location>
        <begin position="150"/>
        <end position="163"/>
    </location>
</feature>
<feature type="transmembrane region" description="Helical" evidence="2">
    <location>
        <begin position="33"/>
        <end position="52"/>
    </location>
</feature>
<feature type="region of interest" description="Disordered" evidence="1">
    <location>
        <begin position="1"/>
        <end position="27"/>
    </location>
</feature>
<accession>B1ZNB5</accession>
<dbReference type="STRING" id="452637.Oter_0193"/>
<dbReference type="eggNOG" id="COG2982">
    <property type="taxonomic scope" value="Bacteria"/>
</dbReference>